<evidence type="ECO:0000313" key="1">
    <source>
        <dbReference type="EMBL" id="KAF7840181.1"/>
    </source>
</evidence>
<proteinExistence type="predicted"/>
<dbReference type="GO" id="GO:2000031">
    <property type="term" value="P:regulation of salicylic acid mediated signaling pathway"/>
    <property type="evidence" value="ECO:0007669"/>
    <property type="project" value="InterPro"/>
</dbReference>
<keyword evidence="2" id="KW-1185">Reference proteome</keyword>
<sequence length="82" mass="9581">MKRHLNKEMCLESQYVSGHFCASFGLDGHCIKNFGAIRSLSYDGWFIKRYTIELERYPYHGELDNLVKEVVPSLWDPEALAR</sequence>
<dbReference type="OrthoDB" id="1366754at2759"/>
<dbReference type="EMBL" id="JAAIUW010000003">
    <property type="protein sequence ID" value="KAF7840181.1"/>
    <property type="molecule type" value="Genomic_DNA"/>
</dbReference>
<dbReference type="Proteomes" id="UP000634136">
    <property type="component" value="Unassembled WGS sequence"/>
</dbReference>
<organism evidence="1 2">
    <name type="scientific">Senna tora</name>
    <dbReference type="NCBI Taxonomy" id="362788"/>
    <lineage>
        <taxon>Eukaryota</taxon>
        <taxon>Viridiplantae</taxon>
        <taxon>Streptophyta</taxon>
        <taxon>Embryophyta</taxon>
        <taxon>Tracheophyta</taxon>
        <taxon>Spermatophyta</taxon>
        <taxon>Magnoliopsida</taxon>
        <taxon>eudicotyledons</taxon>
        <taxon>Gunneridae</taxon>
        <taxon>Pentapetalae</taxon>
        <taxon>rosids</taxon>
        <taxon>fabids</taxon>
        <taxon>Fabales</taxon>
        <taxon>Fabaceae</taxon>
        <taxon>Caesalpinioideae</taxon>
        <taxon>Cassia clade</taxon>
        <taxon>Senna</taxon>
    </lineage>
</organism>
<evidence type="ECO:0000313" key="2">
    <source>
        <dbReference type="Proteomes" id="UP000634136"/>
    </source>
</evidence>
<dbReference type="GO" id="GO:0009626">
    <property type="term" value="P:plant-type hypersensitive response"/>
    <property type="evidence" value="ECO:0007669"/>
    <property type="project" value="TreeGrafter"/>
</dbReference>
<reference evidence="1" key="1">
    <citation type="submission" date="2020-09" db="EMBL/GenBank/DDBJ databases">
        <title>Genome-Enabled Discovery of Anthraquinone Biosynthesis in Senna tora.</title>
        <authorList>
            <person name="Kang S.-H."/>
            <person name="Pandey R.P."/>
            <person name="Lee C.-M."/>
            <person name="Sim J.-S."/>
            <person name="Jeong J.-T."/>
            <person name="Choi B.-S."/>
            <person name="Jung M."/>
            <person name="Ginzburg D."/>
            <person name="Zhao K."/>
            <person name="Won S.Y."/>
            <person name="Oh T.-J."/>
            <person name="Yu Y."/>
            <person name="Kim N.-H."/>
            <person name="Lee O.R."/>
            <person name="Lee T.-H."/>
            <person name="Bashyal P."/>
            <person name="Kim T.-S."/>
            <person name="Lee W.-H."/>
            <person name="Kawkins C."/>
            <person name="Kim C.-K."/>
            <person name="Kim J.S."/>
            <person name="Ahn B.O."/>
            <person name="Rhee S.Y."/>
            <person name="Sohng J.K."/>
        </authorList>
    </citation>
    <scope>NUCLEOTIDE SEQUENCE</scope>
    <source>
        <tissue evidence="1">Leaf</tissue>
    </source>
</reference>
<dbReference type="GO" id="GO:0005886">
    <property type="term" value="C:plasma membrane"/>
    <property type="evidence" value="ECO:0007669"/>
    <property type="project" value="TreeGrafter"/>
</dbReference>
<dbReference type="PANTHER" id="PTHR33199:SF14">
    <property type="entry name" value="MAC_PERFORIN DOMAIN PROTEIN"/>
    <property type="match status" value="1"/>
</dbReference>
<dbReference type="AlphaFoldDB" id="A0A835CG11"/>
<dbReference type="InterPro" id="IPR044663">
    <property type="entry name" value="CAD1/NSL1-like"/>
</dbReference>
<gene>
    <name evidence="1" type="ORF">G2W53_008663</name>
</gene>
<dbReference type="PANTHER" id="PTHR33199">
    <property type="entry name" value="MACPF DOMAIN-CONTAINING PROTEIN CAD1"/>
    <property type="match status" value="1"/>
</dbReference>
<name>A0A835CG11_9FABA</name>
<comment type="caution">
    <text evidence="1">The sequence shown here is derived from an EMBL/GenBank/DDBJ whole genome shotgun (WGS) entry which is preliminary data.</text>
</comment>
<accession>A0A835CG11</accession>
<protein>
    <submittedName>
        <fullName evidence="1">MACPF domain-containing protein</fullName>
    </submittedName>
</protein>